<gene>
    <name evidence="5" type="ORF">DMAD_03520</name>
</gene>
<name>A0AAU9GAE5_DROMD</name>
<accession>A0AAU9GAE5</accession>
<evidence type="ECO:0000256" key="1">
    <source>
        <dbReference type="ARBA" id="ARBA00004613"/>
    </source>
</evidence>
<comment type="subcellular location">
    <subcellularLocation>
        <location evidence="1">Secreted</location>
    </subcellularLocation>
</comment>
<feature type="chain" id="PRO_5043370002" description="Single domain-containing protein" evidence="3">
    <location>
        <begin position="20"/>
        <end position="104"/>
    </location>
</feature>
<feature type="signal peptide" evidence="3">
    <location>
        <begin position="1"/>
        <end position="19"/>
    </location>
</feature>
<dbReference type="Pfam" id="PF15430">
    <property type="entry name" value="SVWC"/>
    <property type="match status" value="1"/>
</dbReference>
<keyword evidence="3" id="KW-0732">Signal</keyword>
<dbReference type="InterPro" id="IPR029277">
    <property type="entry name" value="SVWC_dom"/>
</dbReference>
<evidence type="ECO:0000259" key="4">
    <source>
        <dbReference type="SMART" id="SM01318"/>
    </source>
</evidence>
<proteinExistence type="predicted"/>
<evidence type="ECO:0000313" key="6">
    <source>
        <dbReference type="Proteomes" id="UP001500889"/>
    </source>
</evidence>
<dbReference type="GO" id="GO:0005576">
    <property type="term" value="C:extracellular region"/>
    <property type="evidence" value="ECO:0007669"/>
    <property type="project" value="UniProtKB-SubCell"/>
</dbReference>
<reference evidence="5 6" key="1">
    <citation type="submission" date="2024-02" db="EMBL/GenBank/DDBJ databases">
        <title>A chromosome-level genome assembly of Drosophila madeirensis, a fruit fly species endemic to Madeira island.</title>
        <authorList>
            <person name="Tomihara K."/>
            <person name="Llopart A."/>
            <person name="Yamamoto D."/>
        </authorList>
    </citation>
    <scope>NUCLEOTIDE SEQUENCE [LARGE SCALE GENOMIC DNA]</scope>
    <source>
        <strain evidence="5 6">RF1</strain>
    </source>
</reference>
<evidence type="ECO:0000256" key="2">
    <source>
        <dbReference type="ARBA" id="ARBA00022525"/>
    </source>
</evidence>
<dbReference type="EMBL" id="AP029267">
    <property type="protein sequence ID" value="BFG04587.1"/>
    <property type="molecule type" value="Genomic_DNA"/>
</dbReference>
<dbReference type="Proteomes" id="UP001500889">
    <property type="component" value="Chromosome E"/>
</dbReference>
<sequence>MALLKCIIILMLAVSGTLPLLVWRKYPDEKPGKCALPDGRIIKVGIHVDHEEMCADYLCWAEDGTTAISYCQITVPFQECNETGVMTYHYYPECCYMCTAYIDC</sequence>
<evidence type="ECO:0000313" key="5">
    <source>
        <dbReference type="EMBL" id="BFG04587.1"/>
    </source>
</evidence>
<evidence type="ECO:0000256" key="3">
    <source>
        <dbReference type="SAM" id="SignalP"/>
    </source>
</evidence>
<organism evidence="5 6">
    <name type="scientific">Drosophila madeirensis</name>
    <name type="common">Fruit fly</name>
    <dbReference type="NCBI Taxonomy" id="30013"/>
    <lineage>
        <taxon>Eukaryota</taxon>
        <taxon>Metazoa</taxon>
        <taxon>Ecdysozoa</taxon>
        <taxon>Arthropoda</taxon>
        <taxon>Hexapoda</taxon>
        <taxon>Insecta</taxon>
        <taxon>Pterygota</taxon>
        <taxon>Neoptera</taxon>
        <taxon>Endopterygota</taxon>
        <taxon>Diptera</taxon>
        <taxon>Brachycera</taxon>
        <taxon>Muscomorpha</taxon>
        <taxon>Ephydroidea</taxon>
        <taxon>Drosophilidae</taxon>
        <taxon>Drosophila</taxon>
        <taxon>Sophophora</taxon>
    </lineage>
</organism>
<keyword evidence="6" id="KW-1185">Reference proteome</keyword>
<protein>
    <recommendedName>
        <fullName evidence="4">Single domain-containing protein</fullName>
    </recommendedName>
</protein>
<dbReference type="AlphaFoldDB" id="A0AAU9GAE5"/>
<dbReference type="SMART" id="SM01318">
    <property type="entry name" value="SVWC"/>
    <property type="match status" value="1"/>
</dbReference>
<keyword evidence="2" id="KW-0964">Secreted</keyword>
<feature type="domain" description="Single" evidence="4">
    <location>
        <begin position="34"/>
        <end position="98"/>
    </location>
</feature>